<dbReference type="SUPFAM" id="SSF52540">
    <property type="entry name" value="P-loop containing nucleoside triphosphate hydrolases"/>
    <property type="match status" value="1"/>
</dbReference>
<proteinExistence type="predicted"/>
<evidence type="ECO:0000313" key="5">
    <source>
        <dbReference type="Proteomes" id="UP000198460"/>
    </source>
</evidence>
<dbReference type="GO" id="GO:0004138">
    <property type="term" value="F:deoxyguanosine kinase activity"/>
    <property type="evidence" value="ECO:0007669"/>
    <property type="project" value="UniProtKB-EC"/>
</dbReference>
<feature type="binding site" evidence="2">
    <location>
        <begin position="150"/>
        <end position="154"/>
    </location>
    <ligand>
        <name>ATP</name>
        <dbReference type="ChEBI" id="CHEBI:30616"/>
    </ligand>
</feature>
<dbReference type="GO" id="GO:0005737">
    <property type="term" value="C:cytoplasm"/>
    <property type="evidence" value="ECO:0007669"/>
    <property type="project" value="TreeGrafter"/>
</dbReference>
<dbReference type="GO" id="GO:0005524">
    <property type="term" value="F:ATP binding"/>
    <property type="evidence" value="ECO:0007669"/>
    <property type="project" value="UniProtKB-KW"/>
</dbReference>
<gene>
    <name evidence="4" type="ORF">BSIN_4975</name>
</gene>
<dbReference type="Pfam" id="PF01712">
    <property type="entry name" value="dNK"/>
    <property type="match status" value="1"/>
</dbReference>
<dbReference type="InterPro" id="IPR050566">
    <property type="entry name" value="Deoxyribonucleoside_kinase"/>
</dbReference>
<dbReference type="EC" id="2.7.1.113" evidence="4"/>
<accession>A0A238HCM7</accession>
<dbReference type="InterPro" id="IPR027417">
    <property type="entry name" value="P-loop_NTPase"/>
</dbReference>
<dbReference type="InterPro" id="IPR002624">
    <property type="entry name" value="DCK/DGK"/>
</dbReference>
<dbReference type="Proteomes" id="UP000198460">
    <property type="component" value="Unassembled WGS sequence"/>
</dbReference>
<evidence type="ECO:0000259" key="3">
    <source>
        <dbReference type="Pfam" id="PF01712"/>
    </source>
</evidence>
<dbReference type="PIRSF" id="PIRSF000705">
    <property type="entry name" value="DNK"/>
    <property type="match status" value="1"/>
</dbReference>
<dbReference type="InterPro" id="IPR031314">
    <property type="entry name" value="DNK_dom"/>
</dbReference>
<organism evidence="4 5">
    <name type="scientific">Burkholderia singularis</name>
    <dbReference type="NCBI Taxonomy" id="1503053"/>
    <lineage>
        <taxon>Bacteria</taxon>
        <taxon>Pseudomonadati</taxon>
        <taxon>Pseudomonadota</taxon>
        <taxon>Betaproteobacteria</taxon>
        <taxon>Burkholderiales</taxon>
        <taxon>Burkholderiaceae</taxon>
        <taxon>Burkholderia</taxon>
        <taxon>pseudomallei group</taxon>
    </lineage>
</organism>
<feature type="active site" description="Proton acceptor" evidence="1">
    <location>
        <position position="98"/>
    </location>
</feature>
<keyword evidence="2" id="KW-0067">ATP-binding</keyword>
<dbReference type="PANTHER" id="PTHR10513">
    <property type="entry name" value="DEOXYNUCLEOSIDE KINASE"/>
    <property type="match status" value="1"/>
</dbReference>
<feature type="binding site" evidence="2">
    <location>
        <begin position="24"/>
        <end position="32"/>
    </location>
    <ligand>
        <name>ATP</name>
        <dbReference type="ChEBI" id="CHEBI:30616"/>
    </ligand>
</feature>
<keyword evidence="4" id="KW-0418">Kinase</keyword>
<dbReference type="EC" id="2.7.1.76" evidence="4"/>
<evidence type="ECO:0000256" key="1">
    <source>
        <dbReference type="PIRSR" id="PIRSR000705-1"/>
    </source>
</evidence>
<dbReference type="RefSeq" id="WP_089342168.1">
    <property type="nucleotide sequence ID" value="NZ_FXAN01000113.1"/>
</dbReference>
<sequence>MNAIPLTVTAPDSRPPCRYLAIEGPIGVGKTTLATLLAERWSMRTLLERPQDNPFLERFYRDNARYALPTQLAFALQRERQAHELAAAYQAHAPIVADFLPQKNDIFARLTLPDDEWQLYRALASHLNAPAIAPDLVVYLQASPEVLFARIQKRGEPMEQQIGDAYLRSLCDAYNEFFYHYDRTPVLTVAAEHLNPLDSPEDLALLADRIATMRGRKESFVKGGGDR</sequence>
<reference evidence="4 5" key="1">
    <citation type="submission" date="2017-04" db="EMBL/GenBank/DDBJ databases">
        <authorList>
            <person name="Afonso C.L."/>
            <person name="Miller P.J."/>
            <person name="Scott M.A."/>
            <person name="Spackman E."/>
            <person name="Goraichik I."/>
            <person name="Dimitrov K.M."/>
            <person name="Suarez D.L."/>
            <person name="Swayne D.E."/>
        </authorList>
    </citation>
    <scope>NUCLEOTIDE SEQUENCE [LARGE SCALE GENOMIC DNA]</scope>
    <source>
        <strain evidence="4">LMG 28154</strain>
    </source>
</reference>
<feature type="domain" description="Deoxynucleoside kinase" evidence="3">
    <location>
        <begin position="20"/>
        <end position="201"/>
    </location>
</feature>
<dbReference type="GO" id="GO:0004136">
    <property type="term" value="F:deoxyadenosine kinase activity"/>
    <property type="evidence" value="ECO:0007669"/>
    <property type="project" value="UniProtKB-EC"/>
</dbReference>
<dbReference type="AlphaFoldDB" id="A0A238HCM7"/>
<dbReference type="PANTHER" id="PTHR10513:SF46">
    <property type="entry name" value="DEOXYGUANOSINE KINASE"/>
    <property type="match status" value="1"/>
</dbReference>
<evidence type="ECO:0000256" key="2">
    <source>
        <dbReference type="PIRSR" id="PIRSR000705-3"/>
    </source>
</evidence>
<dbReference type="Gene3D" id="3.40.50.300">
    <property type="entry name" value="P-loop containing nucleotide triphosphate hydrolases"/>
    <property type="match status" value="1"/>
</dbReference>
<keyword evidence="2" id="KW-0547">Nucleotide-binding</keyword>
<protein>
    <submittedName>
        <fullName evidence="4">Deoxyadenosine kinase / Deoxyguanosine kinase</fullName>
        <ecNumber evidence="4">2.7.1.113</ecNumber>
        <ecNumber evidence="4">2.7.1.76</ecNumber>
    </submittedName>
</protein>
<name>A0A238HCM7_9BURK</name>
<keyword evidence="4" id="KW-0808">Transferase</keyword>
<dbReference type="EMBL" id="FXAN01000113">
    <property type="protein sequence ID" value="SMG02900.1"/>
    <property type="molecule type" value="Genomic_DNA"/>
</dbReference>
<evidence type="ECO:0000313" key="4">
    <source>
        <dbReference type="EMBL" id="SMG02900.1"/>
    </source>
</evidence>
<dbReference type="CDD" id="cd01673">
    <property type="entry name" value="dNK"/>
    <property type="match status" value="1"/>
</dbReference>